<evidence type="ECO:0000313" key="2">
    <source>
        <dbReference type="EMBL" id="RKP16111.1"/>
    </source>
</evidence>
<evidence type="ECO:0000313" key="3">
    <source>
        <dbReference type="Proteomes" id="UP000281549"/>
    </source>
</evidence>
<feature type="compositionally biased region" description="Polar residues" evidence="1">
    <location>
        <begin position="78"/>
        <end position="88"/>
    </location>
</feature>
<protein>
    <submittedName>
        <fullName evidence="2">Uncharacterized protein</fullName>
    </submittedName>
</protein>
<reference evidence="3" key="1">
    <citation type="journal article" date="2018" name="Nat. Microbiol.">
        <title>Leveraging single-cell genomics to expand the fungal tree of life.</title>
        <authorList>
            <person name="Ahrendt S.R."/>
            <person name="Quandt C.A."/>
            <person name="Ciobanu D."/>
            <person name="Clum A."/>
            <person name="Salamov A."/>
            <person name="Andreopoulos B."/>
            <person name="Cheng J.F."/>
            <person name="Woyke T."/>
            <person name="Pelin A."/>
            <person name="Henrissat B."/>
            <person name="Reynolds N.K."/>
            <person name="Benny G.L."/>
            <person name="Smith M.E."/>
            <person name="James T.Y."/>
            <person name="Grigoriev I.V."/>
        </authorList>
    </citation>
    <scope>NUCLEOTIDE SEQUENCE [LARGE SCALE GENOMIC DNA]</scope>
    <source>
        <strain evidence="3">CSF55</strain>
    </source>
</reference>
<sequence>MEDNLCNNSFTLEIPVQQVPTALADKEPIQPLADDAMETDPLDESPQASMARLKTKLAALVAVRLAEGPSESLDRGINTLQEEITQSTRSRELLDDAPASRHNTPTVIAQVPASGQKDQKIISAVHKLYPKIELEPSDPNNIEEYLERFERIFQDNNLTPEQT</sequence>
<name>A0A4P9YBZ7_ROZAC</name>
<proteinExistence type="predicted"/>
<dbReference type="AlphaFoldDB" id="A0A4P9YBZ7"/>
<accession>A0A4P9YBZ7</accession>
<evidence type="ECO:0000256" key="1">
    <source>
        <dbReference type="SAM" id="MobiDB-lite"/>
    </source>
</evidence>
<organism evidence="2 3">
    <name type="scientific">Rozella allomycis (strain CSF55)</name>
    <dbReference type="NCBI Taxonomy" id="988480"/>
    <lineage>
        <taxon>Eukaryota</taxon>
        <taxon>Fungi</taxon>
        <taxon>Fungi incertae sedis</taxon>
        <taxon>Cryptomycota</taxon>
        <taxon>Cryptomycota incertae sedis</taxon>
        <taxon>Rozella</taxon>
    </lineage>
</organism>
<dbReference type="Proteomes" id="UP000281549">
    <property type="component" value="Unassembled WGS sequence"/>
</dbReference>
<dbReference type="EMBL" id="ML006981">
    <property type="protein sequence ID" value="RKP16111.1"/>
    <property type="molecule type" value="Genomic_DNA"/>
</dbReference>
<gene>
    <name evidence="2" type="ORF">ROZALSC1DRAFT_25650</name>
</gene>
<feature type="region of interest" description="Disordered" evidence="1">
    <location>
        <begin position="71"/>
        <end position="105"/>
    </location>
</feature>